<feature type="transmembrane region" description="Helical" evidence="1">
    <location>
        <begin position="234"/>
        <end position="252"/>
    </location>
</feature>
<keyword evidence="1" id="KW-1133">Transmembrane helix</keyword>
<gene>
    <name evidence="2" type="ORF">caldi_08640</name>
</gene>
<feature type="transmembrane region" description="Helical" evidence="1">
    <location>
        <begin position="141"/>
        <end position="162"/>
    </location>
</feature>
<dbReference type="KEGG" id="cmic:caldi_08640"/>
<dbReference type="Proteomes" id="UP001163687">
    <property type="component" value="Chromosome"/>
</dbReference>
<keyword evidence="1" id="KW-0472">Membrane</keyword>
<evidence type="ECO:0000256" key="1">
    <source>
        <dbReference type="SAM" id="Phobius"/>
    </source>
</evidence>
<reference evidence="2" key="1">
    <citation type="submission" date="2022-03" db="EMBL/GenBank/DDBJ databases">
        <title>Complete genome sequence of Caldinitratiruptor microaerophilus.</title>
        <authorList>
            <person name="Mukaiyama R."/>
            <person name="Nishiyama T."/>
            <person name="Ueda K."/>
        </authorList>
    </citation>
    <scope>NUCLEOTIDE SEQUENCE</scope>
    <source>
        <strain evidence="2">JCM 16183</strain>
    </source>
</reference>
<keyword evidence="1" id="KW-0812">Transmembrane</keyword>
<dbReference type="Pfam" id="PF19597">
    <property type="entry name" value="TrbL_4"/>
    <property type="match status" value="1"/>
</dbReference>
<protein>
    <submittedName>
        <fullName evidence="2">Uncharacterized protein</fullName>
    </submittedName>
</protein>
<name>A0AA35CIH7_9FIRM</name>
<sequence>MEQWLADQVRQIATWLLQYTADLLKVVWLVPEPWVQSAYQVTSGVAWSLLGLRATFDAVRLYQLRAAGEPHLDPLVWFRRTTLGAAAVAGSPSVVGLVTLFANLLTDDLARAGFAVDVQQWAETLVAGLLPFPLSPTPSPVPVLLAALFVVLMLLGLLILHFQAAIRGAELAVAYVAGPILAVSVAGNDDFLASGTFAVWWREVLVVSLTQAVQMLVMYGVIHMTLGKGFDFRSFVLAMALIWVGVTSPRVLRTYAYSSGFGRATMSLATHAAAHVLARAVW</sequence>
<feature type="transmembrane region" description="Helical" evidence="1">
    <location>
        <begin position="199"/>
        <end position="222"/>
    </location>
</feature>
<dbReference type="InterPro" id="IPR046084">
    <property type="entry name" value="TrbL_4"/>
</dbReference>
<dbReference type="EMBL" id="AP025628">
    <property type="protein sequence ID" value="BDG59774.1"/>
    <property type="molecule type" value="Genomic_DNA"/>
</dbReference>
<proteinExistence type="predicted"/>
<feature type="transmembrane region" description="Helical" evidence="1">
    <location>
        <begin position="83"/>
        <end position="105"/>
    </location>
</feature>
<feature type="transmembrane region" description="Helical" evidence="1">
    <location>
        <begin position="169"/>
        <end position="187"/>
    </location>
</feature>
<organism evidence="2 3">
    <name type="scientific">Caldinitratiruptor microaerophilus</name>
    <dbReference type="NCBI Taxonomy" id="671077"/>
    <lineage>
        <taxon>Bacteria</taxon>
        <taxon>Bacillati</taxon>
        <taxon>Bacillota</taxon>
        <taxon>Clostridia</taxon>
        <taxon>Eubacteriales</taxon>
        <taxon>Symbiobacteriaceae</taxon>
        <taxon>Caldinitratiruptor</taxon>
    </lineage>
</organism>
<accession>A0AA35CIH7</accession>
<evidence type="ECO:0000313" key="3">
    <source>
        <dbReference type="Proteomes" id="UP001163687"/>
    </source>
</evidence>
<dbReference type="AlphaFoldDB" id="A0AA35CIH7"/>
<evidence type="ECO:0000313" key="2">
    <source>
        <dbReference type="EMBL" id="BDG59774.1"/>
    </source>
</evidence>
<keyword evidence="3" id="KW-1185">Reference proteome</keyword>